<protein>
    <submittedName>
        <fullName evidence="3">Uncharacterized protein LOC113785700</fullName>
    </submittedName>
</protein>
<feature type="region of interest" description="Disordered" evidence="1">
    <location>
        <begin position="99"/>
        <end position="146"/>
    </location>
</feature>
<dbReference type="AlphaFoldDB" id="A0A3Q7Y8V4"/>
<reference evidence="2" key="1">
    <citation type="journal article" date="2013" name="Nat. Biotechnol.">
        <title>Draft genome sequence of chickpea (Cicer arietinum) provides a resource for trait improvement.</title>
        <authorList>
            <person name="Varshney R.K."/>
            <person name="Song C."/>
            <person name="Saxena R.K."/>
            <person name="Azam S."/>
            <person name="Yu S."/>
            <person name="Sharpe A.G."/>
            <person name="Cannon S."/>
            <person name="Baek J."/>
            <person name="Rosen B.D."/>
            <person name="Tar'an B."/>
            <person name="Millan T."/>
            <person name="Zhang X."/>
            <person name="Ramsay L.D."/>
            <person name="Iwata A."/>
            <person name="Wang Y."/>
            <person name="Nelson W."/>
            <person name="Farmer A.D."/>
            <person name="Gaur P.M."/>
            <person name="Soderlund C."/>
            <person name="Penmetsa R.V."/>
            <person name="Xu C."/>
            <person name="Bharti A.K."/>
            <person name="He W."/>
            <person name="Winter P."/>
            <person name="Zhao S."/>
            <person name="Hane J.K."/>
            <person name="Carrasquilla-Garcia N."/>
            <person name="Condie J.A."/>
            <person name="Upadhyaya H.D."/>
            <person name="Luo M.C."/>
            <person name="Thudi M."/>
            <person name="Gowda C.L."/>
            <person name="Singh N.P."/>
            <person name="Lichtenzveig J."/>
            <person name="Gali K.K."/>
            <person name="Rubio J."/>
            <person name="Nadarajan N."/>
            <person name="Dolezel J."/>
            <person name="Bansal K.C."/>
            <person name="Xu X."/>
            <person name="Edwards D."/>
            <person name="Zhang G."/>
            <person name="Kahl G."/>
            <person name="Gil J."/>
            <person name="Singh K.B."/>
            <person name="Datta S.K."/>
            <person name="Jackson S.A."/>
            <person name="Wang J."/>
            <person name="Cook D.R."/>
        </authorList>
    </citation>
    <scope>NUCLEOTIDE SEQUENCE [LARGE SCALE GENOMIC DNA]</scope>
    <source>
        <strain evidence="2">cv. CDC Frontier</strain>
    </source>
</reference>
<feature type="compositionally biased region" description="Basic and acidic residues" evidence="1">
    <location>
        <begin position="1"/>
        <end position="11"/>
    </location>
</feature>
<evidence type="ECO:0000256" key="1">
    <source>
        <dbReference type="SAM" id="MobiDB-lite"/>
    </source>
</evidence>
<feature type="region of interest" description="Disordered" evidence="1">
    <location>
        <begin position="1"/>
        <end position="78"/>
    </location>
</feature>
<dbReference type="RefSeq" id="XP_027188237.1">
    <property type="nucleotide sequence ID" value="XM_027332436.1"/>
</dbReference>
<feature type="compositionally biased region" description="Low complexity" evidence="1">
    <location>
        <begin position="47"/>
        <end position="58"/>
    </location>
</feature>
<feature type="compositionally biased region" description="Basic and acidic residues" evidence="1">
    <location>
        <begin position="106"/>
        <end position="139"/>
    </location>
</feature>
<feature type="compositionally biased region" description="Basic residues" evidence="1">
    <location>
        <begin position="12"/>
        <end position="23"/>
    </location>
</feature>
<evidence type="ECO:0000313" key="3">
    <source>
        <dbReference type="RefSeq" id="XP_027188237.1"/>
    </source>
</evidence>
<dbReference type="Proteomes" id="UP000087171">
    <property type="component" value="Chromosome Ca1"/>
</dbReference>
<accession>A0A3Q7Y8V4</accession>
<gene>
    <name evidence="3" type="primary">LOC113785700</name>
</gene>
<proteinExistence type="predicted"/>
<reference evidence="3" key="2">
    <citation type="submission" date="2025-08" db="UniProtKB">
        <authorList>
            <consortium name="RefSeq"/>
        </authorList>
    </citation>
    <scope>IDENTIFICATION</scope>
    <source>
        <tissue evidence="3">Etiolated seedlings</tissue>
    </source>
</reference>
<organism evidence="2 3">
    <name type="scientific">Cicer arietinum</name>
    <name type="common">Chickpea</name>
    <name type="synonym">Garbanzo</name>
    <dbReference type="NCBI Taxonomy" id="3827"/>
    <lineage>
        <taxon>Eukaryota</taxon>
        <taxon>Viridiplantae</taxon>
        <taxon>Streptophyta</taxon>
        <taxon>Embryophyta</taxon>
        <taxon>Tracheophyta</taxon>
        <taxon>Spermatophyta</taxon>
        <taxon>Magnoliopsida</taxon>
        <taxon>eudicotyledons</taxon>
        <taxon>Gunneridae</taxon>
        <taxon>Pentapetalae</taxon>
        <taxon>rosids</taxon>
        <taxon>fabids</taxon>
        <taxon>Fabales</taxon>
        <taxon>Fabaceae</taxon>
        <taxon>Papilionoideae</taxon>
        <taxon>50 kb inversion clade</taxon>
        <taxon>NPAAA clade</taxon>
        <taxon>Hologalegina</taxon>
        <taxon>IRL clade</taxon>
        <taxon>Cicereae</taxon>
        <taxon>Cicer</taxon>
    </lineage>
</organism>
<name>A0A3Q7Y8V4_CICAR</name>
<keyword evidence="2" id="KW-1185">Reference proteome</keyword>
<feature type="compositionally biased region" description="Basic and acidic residues" evidence="1">
    <location>
        <begin position="26"/>
        <end position="35"/>
    </location>
</feature>
<evidence type="ECO:0000313" key="2">
    <source>
        <dbReference type="Proteomes" id="UP000087171"/>
    </source>
</evidence>
<sequence>MTIKGGGDKGKAHPTRGKPKMLRPGKLNEQRDVIRRNLSTTRPFHCSSPAPSQPPTSTKIVAPVDTITPPSHPIPSPIHASTPEVFVFMLTPGLSIHTMGASSQHSPHEALVEKNVEQTSDDHEDKVEIGDHNQDDKEVGQGNVPPIVPVRDDNGKVIIRPYGKGCRCH</sequence>
<dbReference type="OrthoDB" id="1458451at2759"/>